<organism evidence="3 4">
    <name type="scientific">Geodia barretti</name>
    <name type="common">Barrett's horny sponge</name>
    <dbReference type="NCBI Taxonomy" id="519541"/>
    <lineage>
        <taxon>Eukaryota</taxon>
        <taxon>Metazoa</taxon>
        <taxon>Porifera</taxon>
        <taxon>Demospongiae</taxon>
        <taxon>Heteroscleromorpha</taxon>
        <taxon>Tetractinellida</taxon>
        <taxon>Astrophorina</taxon>
        <taxon>Geodiidae</taxon>
        <taxon>Geodia</taxon>
    </lineage>
</organism>
<evidence type="ECO:0000259" key="2">
    <source>
        <dbReference type="Pfam" id="PF05124"/>
    </source>
</evidence>
<gene>
    <name evidence="3" type="ORF">GBAR_LOCUS23770</name>
</gene>
<dbReference type="SUPFAM" id="SSF55545">
    <property type="entry name" value="beta-N-acetylhexosaminidase-like domain"/>
    <property type="match status" value="1"/>
</dbReference>
<dbReference type="Pfam" id="PF05124">
    <property type="entry name" value="S_layer_C"/>
    <property type="match status" value="1"/>
</dbReference>
<evidence type="ECO:0000256" key="1">
    <source>
        <dbReference type="ARBA" id="ARBA00022801"/>
    </source>
</evidence>
<evidence type="ECO:0000313" key="4">
    <source>
        <dbReference type="Proteomes" id="UP001174909"/>
    </source>
</evidence>
<sequence>MVENGSPRGAIHLDAAADGFHRFVAAEIQRYIELLTGGLLPIVTEPGAAPAGGVIMVGGPQANDTVGGLAARGALDLGGLTADGAYLLKSIDLDGRGCVVVAGRDDTGTMYAAYELLERLGVVFQLTGDIVPERKATLELPELDVAAAPARKFRGVHVWHAYTWNMGMQDYRRLIDQLAKMKMNVLEFYWGMGAPWVEVFHDGVRGELTTTPESGYLAVGRDSRSWGRSVHTTTGTRSEVRVGRECFPHERLCGEEFQEVGSEDEAFAVAVPFLREIIRYAHRRCVQVWLVFGELPFVSPNLAPQSAKVDHGVAPSESHSYQRYCGVAVPTGDPAALDIWEAALCAVIETYPEADSYGVWAPEHSPDFDDDEATRALRQEATTIREHMPSLGEIHGGGNFTPNTDKDLEFDAMQMHLAAELIGRVKRRHPDARLGVTLLFRGYLMRALDRLLPKDVWIANMEDCGNGGSQMDYYRGIAGRDLIVIPRIVDDGCELHMQMNATMYDRDEIVTGAEAAGAAGIIGQLDKERGGECSTRFLADGCWDAGVDAQSFYTGYLPRLYGTDAAPLVVDAYRLLEAAERDLVWWGRSEIFISYHDFSPCKLRTGVELRDGRPDIDRAELERAIEASWDDSDFWFWRRTAVGDQHGHDRPLRPDALWRRRAGQYRAVVDLLRQARPQVPAGSLAELDYVIFKTESLFNLSQLLSDVHSWARHAK</sequence>
<accession>A0AA35T8U7</accession>
<dbReference type="Gene3D" id="3.30.379.10">
    <property type="entry name" value="Chitobiase/beta-hexosaminidase domain 2-like"/>
    <property type="match status" value="1"/>
</dbReference>
<dbReference type="GO" id="GO:0016787">
    <property type="term" value="F:hydrolase activity"/>
    <property type="evidence" value="ECO:0007669"/>
    <property type="project" value="UniProtKB-KW"/>
</dbReference>
<name>A0AA35T8U7_GEOBA</name>
<dbReference type="EMBL" id="CASHTH010003287">
    <property type="protein sequence ID" value="CAI8042862.1"/>
    <property type="molecule type" value="Genomic_DNA"/>
</dbReference>
<feature type="domain" description="S-layer protein outer" evidence="2">
    <location>
        <begin position="54"/>
        <end position="119"/>
    </location>
</feature>
<dbReference type="Proteomes" id="UP001174909">
    <property type="component" value="Unassembled WGS sequence"/>
</dbReference>
<reference evidence="3" key="1">
    <citation type="submission" date="2023-03" db="EMBL/GenBank/DDBJ databases">
        <authorList>
            <person name="Steffen K."/>
            <person name="Cardenas P."/>
        </authorList>
    </citation>
    <scope>NUCLEOTIDE SEQUENCE</scope>
</reference>
<dbReference type="AlphaFoldDB" id="A0AA35T8U7"/>
<comment type="caution">
    <text evidence="3">The sequence shown here is derived from an EMBL/GenBank/DDBJ whole genome shotgun (WGS) entry which is preliminary data.</text>
</comment>
<evidence type="ECO:0000313" key="3">
    <source>
        <dbReference type="EMBL" id="CAI8042862.1"/>
    </source>
</evidence>
<protein>
    <recommendedName>
        <fullName evidence="2">S-layer protein outer domain-containing protein</fullName>
    </recommendedName>
</protein>
<dbReference type="InterPro" id="IPR029018">
    <property type="entry name" value="Hex-like_dom2"/>
</dbReference>
<dbReference type="InterPro" id="IPR022651">
    <property type="entry name" value="S_layer_C"/>
</dbReference>
<keyword evidence="4" id="KW-1185">Reference proteome</keyword>
<keyword evidence="1" id="KW-0378">Hydrolase</keyword>
<proteinExistence type="predicted"/>